<dbReference type="GO" id="GO:0008725">
    <property type="term" value="F:DNA-3-methyladenine glycosylase activity"/>
    <property type="evidence" value="ECO:0007669"/>
    <property type="project" value="TreeGrafter"/>
</dbReference>
<dbReference type="InterPro" id="IPR011257">
    <property type="entry name" value="DNA_glycosylase"/>
</dbReference>
<dbReference type="EC" id="3.2.2.21" evidence="6"/>
<proteinExistence type="inferred from homology"/>
<dbReference type="AlphaFoldDB" id="A0A1J5RKW9"/>
<dbReference type="Gene3D" id="3.30.310.20">
    <property type="entry name" value="DNA-3-methyladenine glycosylase AlkA, N-terminal domain"/>
    <property type="match status" value="1"/>
</dbReference>
<feature type="domain" description="DNA-3-methyladenine glycosylase AlkA N-terminal" evidence="5">
    <location>
        <begin position="4"/>
        <end position="126"/>
    </location>
</feature>
<dbReference type="InterPro" id="IPR010316">
    <property type="entry name" value="AlkA_N"/>
</dbReference>
<dbReference type="CDD" id="cd00056">
    <property type="entry name" value="ENDO3c"/>
    <property type="match status" value="1"/>
</dbReference>
<dbReference type="SUPFAM" id="SSF48150">
    <property type="entry name" value="DNA-glycosylase"/>
    <property type="match status" value="1"/>
</dbReference>
<comment type="similarity">
    <text evidence="1">Belongs to the alkylbase DNA glycosidase AlkA family.</text>
</comment>
<dbReference type="PANTHER" id="PTHR43003:SF13">
    <property type="entry name" value="DNA-3-METHYLADENINE GLYCOSYLASE 2"/>
    <property type="match status" value="1"/>
</dbReference>
<dbReference type="Gene3D" id="1.10.340.30">
    <property type="entry name" value="Hypothetical protein, domain 2"/>
    <property type="match status" value="1"/>
</dbReference>
<dbReference type="InterPro" id="IPR003265">
    <property type="entry name" value="HhH-GPD_domain"/>
</dbReference>
<dbReference type="SMART" id="SM01009">
    <property type="entry name" value="AlkA_N"/>
    <property type="match status" value="1"/>
</dbReference>
<dbReference type="GO" id="GO:0005737">
    <property type="term" value="C:cytoplasm"/>
    <property type="evidence" value="ECO:0007669"/>
    <property type="project" value="TreeGrafter"/>
</dbReference>
<feature type="domain" description="HhH-GPD" evidence="4">
    <location>
        <begin position="136"/>
        <end position="299"/>
    </location>
</feature>
<accession>A0A1J5RKW9</accession>
<dbReference type="EMBL" id="MLJW01000142">
    <property type="protein sequence ID" value="OIQ96832.1"/>
    <property type="molecule type" value="Genomic_DNA"/>
</dbReference>
<dbReference type="GO" id="GO:0032993">
    <property type="term" value="C:protein-DNA complex"/>
    <property type="evidence" value="ECO:0007669"/>
    <property type="project" value="TreeGrafter"/>
</dbReference>
<evidence type="ECO:0000259" key="4">
    <source>
        <dbReference type="SMART" id="SM00478"/>
    </source>
</evidence>
<keyword evidence="3" id="KW-0234">DNA repair</keyword>
<reference evidence="6" key="1">
    <citation type="submission" date="2016-10" db="EMBL/GenBank/DDBJ databases">
        <title>Sequence of Gallionella enrichment culture.</title>
        <authorList>
            <person name="Poehlein A."/>
            <person name="Muehling M."/>
            <person name="Daniel R."/>
        </authorList>
    </citation>
    <scope>NUCLEOTIDE SEQUENCE</scope>
</reference>
<sequence length="315" mass="34150">MTFEFELTPRPPFRLDLTVWALRRQPGNRIDTWDGRRYARGVALGASVLRIAVEQGGAPAAPRLFVAVQGPEGRRDVAREVVSGLLRRALGLDIDLEVFYRFAASDAALAPLAARFRGMKPPRFPALFEALANAIACQQVSLASGIAMLGKLASALAPDTQCDAGVLAFPQPRAVLAAGPEFLRDLGWSRQKTDYLLAAAAAIENGALCDAQLAQADDAQALRLLSRLRGIKRWSAQYVALRGLGRLTVFPVDDVGAHKHLALWLGLPERLDAQSTQALVARWQPYAGMVYFHILLKRLEDAGHLDSQHACTGGA</sequence>
<evidence type="ECO:0000256" key="1">
    <source>
        <dbReference type="ARBA" id="ARBA00010817"/>
    </source>
</evidence>
<evidence type="ECO:0000256" key="3">
    <source>
        <dbReference type="ARBA" id="ARBA00023204"/>
    </source>
</evidence>
<dbReference type="GO" id="GO:0006307">
    <property type="term" value="P:DNA alkylation repair"/>
    <property type="evidence" value="ECO:0007669"/>
    <property type="project" value="TreeGrafter"/>
</dbReference>
<dbReference type="InterPro" id="IPR000035">
    <property type="entry name" value="Alkylbase_DNA_glycsylse_CS"/>
</dbReference>
<name>A0A1J5RKW9_9ZZZZ</name>
<dbReference type="Pfam" id="PF00730">
    <property type="entry name" value="HhH-GPD"/>
    <property type="match status" value="1"/>
</dbReference>
<evidence type="ECO:0000259" key="5">
    <source>
        <dbReference type="SMART" id="SM01009"/>
    </source>
</evidence>
<dbReference type="GO" id="GO:0043916">
    <property type="term" value="F:DNA-7-methylguanine glycosylase activity"/>
    <property type="evidence" value="ECO:0007669"/>
    <property type="project" value="TreeGrafter"/>
</dbReference>
<gene>
    <name evidence="6" type="primary">alkA_7</name>
    <name evidence="6" type="ORF">GALL_211580</name>
</gene>
<evidence type="ECO:0000256" key="2">
    <source>
        <dbReference type="ARBA" id="ARBA00022763"/>
    </source>
</evidence>
<dbReference type="GO" id="GO:0032131">
    <property type="term" value="F:alkylated DNA binding"/>
    <property type="evidence" value="ECO:0007669"/>
    <property type="project" value="TreeGrafter"/>
</dbReference>
<protein>
    <submittedName>
        <fullName evidence="6">DNA-3-methyladenine glycosylase</fullName>
        <ecNumber evidence="6">3.2.2.21</ecNumber>
    </submittedName>
</protein>
<dbReference type="PANTHER" id="PTHR43003">
    <property type="entry name" value="DNA-3-METHYLADENINE GLYCOSYLASE"/>
    <property type="match status" value="1"/>
</dbReference>
<keyword evidence="2" id="KW-0227">DNA damage</keyword>
<dbReference type="GO" id="GO:0006285">
    <property type="term" value="P:base-excision repair, AP site formation"/>
    <property type="evidence" value="ECO:0007669"/>
    <property type="project" value="TreeGrafter"/>
</dbReference>
<dbReference type="InterPro" id="IPR023170">
    <property type="entry name" value="HhH_base_excis_C"/>
</dbReference>
<dbReference type="SMART" id="SM00478">
    <property type="entry name" value="ENDO3c"/>
    <property type="match status" value="1"/>
</dbReference>
<dbReference type="InterPro" id="IPR051912">
    <property type="entry name" value="Alkylbase_DNA_Glycosylase/TA"/>
</dbReference>
<dbReference type="Gene3D" id="1.10.1670.10">
    <property type="entry name" value="Helix-hairpin-Helix base-excision DNA repair enzymes (C-terminal)"/>
    <property type="match status" value="1"/>
</dbReference>
<keyword evidence="6" id="KW-0378">Hydrolase</keyword>
<dbReference type="InterPro" id="IPR037046">
    <property type="entry name" value="AlkA_N_sf"/>
</dbReference>
<evidence type="ECO:0000313" key="6">
    <source>
        <dbReference type="EMBL" id="OIQ96832.1"/>
    </source>
</evidence>
<keyword evidence="6" id="KW-0326">Glycosidase</keyword>
<comment type="caution">
    <text evidence="6">The sequence shown here is derived from an EMBL/GenBank/DDBJ whole genome shotgun (WGS) entry which is preliminary data.</text>
</comment>
<dbReference type="PROSITE" id="PS00516">
    <property type="entry name" value="ALKYLBASE_DNA_GLYCOS"/>
    <property type="match status" value="1"/>
</dbReference>
<organism evidence="6">
    <name type="scientific">mine drainage metagenome</name>
    <dbReference type="NCBI Taxonomy" id="410659"/>
    <lineage>
        <taxon>unclassified sequences</taxon>
        <taxon>metagenomes</taxon>
        <taxon>ecological metagenomes</taxon>
    </lineage>
</organism>